<organism evidence="1 2">
    <name type="scientific">Tetranychus urticae</name>
    <name type="common">Two-spotted spider mite</name>
    <dbReference type="NCBI Taxonomy" id="32264"/>
    <lineage>
        <taxon>Eukaryota</taxon>
        <taxon>Metazoa</taxon>
        <taxon>Ecdysozoa</taxon>
        <taxon>Arthropoda</taxon>
        <taxon>Chelicerata</taxon>
        <taxon>Arachnida</taxon>
        <taxon>Acari</taxon>
        <taxon>Acariformes</taxon>
        <taxon>Trombidiformes</taxon>
        <taxon>Prostigmata</taxon>
        <taxon>Eleutherengona</taxon>
        <taxon>Raphignathae</taxon>
        <taxon>Tetranychoidea</taxon>
        <taxon>Tetranychidae</taxon>
        <taxon>Tetranychus</taxon>
    </lineage>
</organism>
<reference evidence="1" key="2">
    <citation type="submission" date="2015-06" db="UniProtKB">
        <authorList>
            <consortium name="EnsemblMetazoa"/>
        </authorList>
    </citation>
    <scope>IDENTIFICATION</scope>
</reference>
<keyword evidence="2" id="KW-1185">Reference proteome</keyword>
<dbReference type="AlphaFoldDB" id="T1L6G5"/>
<name>T1L6G5_TETUR</name>
<sequence length="48" mass="5606">MYGNCGNLIGKSKQLCPIKSKQEQSWRKILYLVNEIKQQGNKKHFVLL</sequence>
<dbReference type="HOGENOM" id="CLU_3160604_0_0_1"/>
<evidence type="ECO:0000313" key="2">
    <source>
        <dbReference type="Proteomes" id="UP000015104"/>
    </source>
</evidence>
<proteinExistence type="predicted"/>
<dbReference type="Proteomes" id="UP000015104">
    <property type="component" value="Unassembled WGS sequence"/>
</dbReference>
<evidence type="ECO:0000313" key="1">
    <source>
        <dbReference type="EnsemblMetazoa" id="tetur79g00030.1"/>
    </source>
</evidence>
<protein>
    <submittedName>
        <fullName evidence="1">Uncharacterized protein</fullName>
    </submittedName>
</protein>
<dbReference type="EnsemblMetazoa" id="tetur79g00030.1">
    <property type="protein sequence ID" value="tetur79g00030.1"/>
    <property type="gene ID" value="tetur79g00030"/>
</dbReference>
<dbReference type="EMBL" id="CAEY01001866">
    <property type="status" value="NOT_ANNOTATED_CDS"/>
    <property type="molecule type" value="Genomic_DNA"/>
</dbReference>
<reference evidence="2" key="1">
    <citation type="submission" date="2011-08" db="EMBL/GenBank/DDBJ databases">
        <authorList>
            <person name="Rombauts S."/>
        </authorList>
    </citation>
    <scope>NUCLEOTIDE SEQUENCE</scope>
    <source>
        <strain evidence="2">London</strain>
    </source>
</reference>
<accession>T1L6G5</accession>